<dbReference type="RefSeq" id="WP_377761849.1">
    <property type="nucleotide sequence ID" value="NZ_JBHRXY010000009.1"/>
</dbReference>
<reference evidence="4" key="1">
    <citation type="journal article" date="2019" name="Int. J. Syst. Evol. Microbiol.">
        <title>The Global Catalogue of Microorganisms (GCM) 10K type strain sequencing project: providing services to taxonomists for standard genome sequencing and annotation.</title>
        <authorList>
            <consortium name="The Broad Institute Genomics Platform"/>
            <consortium name="The Broad Institute Genome Sequencing Center for Infectious Disease"/>
            <person name="Wu L."/>
            <person name="Ma J."/>
        </authorList>
    </citation>
    <scope>NUCLEOTIDE SEQUENCE [LARGE SCALE GENOMIC DNA]</scope>
    <source>
        <strain evidence="4">KCTC 42473</strain>
    </source>
</reference>
<evidence type="ECO:0000313" key="3">
    <source>
        <dbReference type="EMBL" id="MFC3630290.1"/>
    </source>
</evidence>
<evidence type="ECO:0008006" key="5">
    <source>
        <dbReference type="Google" id="ProtNLM"/>
    </source>
</evidence>
<comment type="caution">
    <text evidence="3">The sequence shown here is derived from an EMBL/GenBank/DDBJ whole genome shotgun (WGS) entry which is preliminary data.</text>
</comment>
<dbReference type="EMBL" id="JBHRXY010000009">
    <property type="protein sequence ID" value="MFC3630290.1"/>
    <property type="molecule type" value="Genomic_DNA"/>
</dbReference>
<feature type="region of interest" description="Disordered" evidence="1">
    <location>
        <begin position="101"/>
        <end position="130"/>
    </location>
</feature>
<evidence type="ECO:0000256" key="1">
    <source>
        <dbReference type="SAM" id="MobiDB-lite"/>
    </source>
</evidence>
<keyword evidence="2" id="KW-0732">Signal</keyword>
<sequence>MFRFAATSALALGIAAPALADVTPAQVWENLQENYADFGYQVTGQVEDGGGTLTVRDAVFSMKNEGGATTFTIPRLTFQETGDARVRMVIEGDMALDSTFLVPAPPEDAPADDPADNPADNPADGTQAAPAAPEMVEMTTTGTLKVPGNETVVSGTPEDMLYEFSYPTMAFDLTMPADPETGATVPVTGTLTDVTGTQRQGAAAEGSETSFDAKASEATVQIAADAPAGAEDAGNGKLNLQVRLTDLTSTGTARMPAQSFDLGTQMAQALAAGLDFQGDFGFGAMDIGFDFAGRNDAGEDETGSGTVALGAGNASLRMSADGLGYKGDVAETRAEMTASSLPFPVSYAADRTRFDLLIPVSKADAAQPFKFAYALEGLTFADAIWDLFDPGRQLPRDPASLTVDLSGDAVVAENLLDPAIGQPGGPTPPDAPFTPRTLTVNTVALDAVGAKAEITGALEFGDNPNEPVGKLNGTFEGVNGLMDKLVAMNLVPEEQMMGMRMMLAMFAKPDEANPDRLTSEIEFREGGRIFANGQQVK</sequence>
<proteinExistence type="predicted"/>
<organism evidence="3 4">
    <name type="scientific">Paracoccus angustae</name>
    <dbReference type="NCBI Taxonomy" id="1671480"/>
    <lineage>
        <taxon>Bacteria</taxon>
        <taxon>Pseudomonadati</taxon>
        <taxon>Pseudomonadota</taxon>
        <taxon>Alphaproteobacteria</taxon>
        <taxon>Rhodobacterales</taxon>
        <taxon>Paracoccaceae</taxon>
        <taxon>Paracoccus</taxon>
    </lineage>
</organism>
<accession>A0ABV7U5R3</accession>
<dbReference type="Proteomes" id="UP001595539">
    <property type="component" value="Unassembled WGS sequence"/>
</dbReference>
<evidence type="ECO:0000256" key="2">
    <source>
        <dbReference type="SAM" id="SignalP"/>
    </source>
</evidence>
<name>A0ABV7U5R3_9RHOB</name>
<feature type="chain" id="PRO_5046791396" description="DUF2125 domain-containing protein" evidence="2">
    <location>
        <begin position="21"/>
        <end position="537"/>
    </location>
</feature>
<feature type="signal peptide" evidence="2">
    <location>
        <begin position="1"/>
        <end position="20"/>
    </location>
</feature>
<protein>
    <recommendedName>
        <fullName evidence="5">DUF2125 domain-containing protein</fullName>
    </recommendedName>
</protein>
<gene>
    <name evidence="3" type="ORF">ACFOM8_12635</name>
</gene>
<keyword evidence="4" id="KW-1185">Reference proteome</keyword>
<evidence type="ECO:0000313" key="4">
    <source>
        <dbReference type="Proteomes" id="UP001595539"/>
    </source>
</evidence>